<dbReference type="Pfam" id="PF08544">
    <property type="entry name" value="GHMP_kinases_C"/>
    <property type="match status" value="1"/>
</dbReference>
<dbReference type="GO" id="GO:0016301">
    <property type="term" value="F:kinase activity"/>
    <property type="evidence" value="ECO:0007669"/>
    <property type="project" value="UniProtKB-KW"/>
</dbReference>
<accession>A0ABP9FLG6</accession>
<evidence type="ECO:0000256" key="7">
    <source>
        <dbReference type="ARBA" id="ARBA00022840"/>
    </source>
</evidence>
<gene>
    <name evidence="9 12" type="primary">ispE</name>
    <name evidence="12" type="ORF">GCM10023313_08560</name>
</gene>
<dbReference type="PANTHER" id="PTHR43527">
    <property type="entry name" value="4-DIPHOSPHOCYTIDYL-2-C-METHYL-D-ERYTHRITOL KINASE, CHLOROPLASTIC"/>
    <property type="match status" value="1"/>
</dbReference>
<evidence type="ECO:0000256" key="9">
    <source>
        <dbReference type="HAMAP-Rule" id="MF_00061"/>
    </source>
</evidence>
<dbReference type="PIRSF" id="PIRSF010376">
    <property type="entry name" value="IspE"/>
    <property type="match status" value="1"/>
</dbReference>
<dbReference type="SUPFAM" id="SSF55060">
    <property type="entry name" value="GHMP Kinase, C-terminal domain"/>
    <property type="match status" value="1"/>
</dbReference>
<dbReference type="Gene3D" id="3.30.70.890">
    <property type="entry name" value="GHMP kinase, C-terminal domain"/>
    <property type="match status" value="1"/>
</dbReference>
<comment type="pathway">
    <text evidence="9">Isoprenoid biosynthesis; isopentenyl diphosphate biosynthesis via DXP pathway; isopentenyl diphosphate from 1-deoxy-D-xylulose 5-phosphate: step 3/6.</text>
</comment>
<evidence type="ECO:0000259" key="10">
    <source>
        <dbReference type="Pfam" id="PF00288"/>
    </source>
</evidence>
<evidence type="ECO:0000256" key="8">
    <source>
        <dbReference type="ARBA" id="ARBA00032554"/>
    </source>
</evidence>
<evidence type="ECO:0000256" key="3">
    <source>
        <dbReference type="ARBA" id="ARBA00017473"/>
    </source>
</evidence>
<dbReference type="InterPro" id="IPR014721">
    <property type="entry name" value="Ribsml_uS5_D2-typ_fold_subgr"/>
</dbReference>
<feature type="active site" evidence="9">
    <location>
        <position position="132"/>
    </location>
</feature>
<evidence type="ECO:0000313" key="12">
    <source>
        <dbReference type="EMBL" id="GAA4907962.1"/>
    </source>
</evidence>
<evidence type="ECO:0000259" key="11">
    <source>
        <dbReference type="Pfam" id="PF08544"/>
    </source>
</evidence>
<protein>
    <recommendedName>
        <fullName evidence="3 9">4-diphosphocytidyl-2-C-methyl-D-erythritol kinase</fullName>
        <shortName evidence="9">CMK</shortName>
        <ecNumber evidence="2 9">2.7.1.148</ecNumber>
    </recommendedName>
    <alternativeName>
        <fullName evidence="8 9">4-(cytidine-5'-diphospho)-2-C-methyl-D-erythritol kinase</fullName>
    </alternativeName>
</protein>
<dbReference type="InterPro" id="IPR004424">
    <property type="entry name" value="IspE"/>
</dbReference>
<dbReference type="InterPro" id="IPR006204">
    <property type="entry name" value="GHMP_kinase_N_dom"/>
</dbReference>
<keyword evidence="9" id="KW-0414">Isoprene biosynthesis</keyword>
<comment type="function">
    <text evidence="9">Catalyzes the phosphorylation of the position 2 hydroxy group of 4-diphosphocytidyl-2C-methyl-D-erythritol.</text>
</comment>
<comment type="catalytic activity">
    <reaction evidence="9">
        <text>4-CDP-2-C-methyl-D-erythritol + ATP = 4-CDP-2-C-methyl-D-erythritol 2-phosphate + ADP + H(+)</text>
        <dbReference type="Rhea" id="RHEA:18437"/>
        <dbReference type="ChEBI" id="CHEBI:15378"/>
        <dbReference type="ChEBI" id="CHEBI:30616"/>
        <dbReference type="ChEBI" id="CHEBI:57823"/>
        <dbReference type="ChEBI" id="CHEBI:57919"/>
        <dbReference type="ChEBI" id="CHEBI:456216"/>
        <dbReference type="EC" id="2.7.1.148"/>
    </reaction>
</comment>
<keyword evidence="7 9" id="KW-0067">ATP-binding</keyword>
<dbReference type="HAMAP" id="MF_00061">
    <property type="entry name" value="IspE"/>
    <property type="match status" value="1"/>
</dbReference>
<dbReference type="Pfam" id="PF00288">
    <property type="entry name" value="GHMP_kinases_N"/>
    <property type="match status" value="1"/>
</dbReference>
<keyword evidence="13" id="KW-1185">Reference proteome</keyword>
<dbReference type="NCBIfam" id="TIGR00154">
    <property type="entry name" value="ispE"/>
    <property type="match status" value="1"/>
</dbReference>
<organism evidence="12 13">
    <name type="scientific">Mucilaginibacter defluvii</name>
    <dbReference type="NCBI Taxonomy" id="1196019"/>
    <lineage>
        <taxon>Bacteria</taxon>
        <taxon>Pseudomonadati</taxon>
        <taxon>Bacteroidota</taxon>
        <taxon>Sphingobacteriia</taxon>
        <taxon>Sphingobacteriales</taxon>
        <taxon>Sphingobacteriaceae</taxon>
        <taxon>Mucilaginibacter</taxon>
    </lineage>
</organism>
<dbReference type="InterPro" id="IPR013750">
    <property type="entry name" value="GHMP_kinase_C_dom"/>
</dbReference>
<evidence type="ECO:0000256" key="1">
    <source>
        <dbReference type="ARBA" id="ARBA00009684"/>
    </source>
</evidence>
<reference evidence="13" key="1">
    <citation type="journal article" date="2019" name="Int. J. Syst. Evol. Microbiol.">
        <title>The Global Catalogue of Microorganisms (GCM) 10K type strain sequencing project: providing services to taxonomists for standard genome sequencing and annotation.</title>
        <authorList>
            <consortium name="The Broad Institute Genomics Platform"/>
            <consortium name="The Broad Institute Genome Sequencing Center for Infectious Disease"/>
            <person name="Wu L."/>
            <person name="Ma J."/>
        </authorList>
    </citation>
    <scope>NUCLEOTIDE SEQUENCE [LARGE SCALE GENOMIC DNA]</scope>
    <source>
        <strain evidence="13">JCM 18283</strain>
    </source>
</reference>
<evidence type="ECO:0000256" key="4">
    <source>
        <dbReference type="ARBA" id="ARBA00022679"/>
    </source>
</evidence>
<comment type="caution">
    <text evidence="12">The sequence shown here is derived from an EMBL/GenBank/DDBJ whole genome shotgun (WGS) entry which is preliminary data.</text>
</comment>
<dbReference type="EMBL" id="BAABJI010000001">
    <property type="protein sequence ID" value="GAA4907962.1"/>
    <property type="molecule type" value="Genomic_DNA"/>
</dbReference>
<feature type="domain" description="GHMP kinase C-terminal" evidence="11">
    <location>
        <begin position="199"/>
        <end position="250"/>
    </location>
</feature>
<dbReference type="EC" id="2.7.1.148" evidence="2 9"/>
<feature type="domain" description="GHMP kinase N-terminal" evidence="10">
    <location>
        <begin position="63"/>
        <end position="137"/>
    </location>
</feature>
<dbReference type="RefSeq" id="WP_345329687.1">
    <property type="nucleotide sequence ID" value="NZ_BAABJI010000001.1"/>
</dbReference>
<evidence type="ECO:0000313" key="13">
    <source>
        <dbReference type="Proteomes" id="UP001501436"/>
    </source>
</evidence>
<sequence>MINFPNAKINIGLNITERRPDGYHNLETVFYPIWIKDALEIIEAGELTFEASGIGIPGRVEDNLCVKGYHLIKKDYDLPPVSIHLHKNIPIGAGLGGGSADAAFFIKLLDEQFGLNLTIEQMEGYARQLGADCAFFIQNKPVYAHEKGDVFKPVQLDLSDYKIVLVMPPAHVSTGEAYRGVRPKRSKASLQELVQLPVAEWRRHIKNDFEESIFKNHPVIRGVKASLYEAGALYASMSGSGASVFGIFEETPDLGMLEKDNQVYHLTQLSPPGEGFKVYK</sequence>
<keyword evidence="6 9" id="KW-0418">Kinase</keyword>
<dbReference type="InterPro" id="IPR036554">
    <property type="entry name" value="GHMP_kinase_C_sf"/>
</dbReference>
<dbReference type="SUPFAM" id="SSF54211">
    <property type="entry name" value="Ribosomal protein S5 domain 2-like"/>
    <property type="match status" value="1"/>
</dbReference>
<evidence type="ECO:0000256" key="5">
    <source>
        <dbReference type="ARBA" id="ARBA00022741"/>
    </source>
</evidence>
<name>A0ABP9FLG6_9SPHI</name>
<feature type="binding site" evidence="9">
    <location>
        <begin position="90"/>
        <end position="100"/>
    </location>
    <ligand>
        <name>ATP</name>
        <dbReference type="ChEBI" id="CHEBI:30616"/>
    </ligand>
</feature>
<dbReference type="Proteomes" id="UP001501436">
    <property type="component" value="Unassembled WGS sequence"/>
</dbReference>
<dbReference type="Gene3D" id="3.30.230.10">
    <property type="match status" value="1"/>
</dbReference>
<keyword evidence="4 9" id="KW-0808">Transferase</keyword>
<evidence type="ECO:0000256" key="6">
    <source>
        <dbReference type="ARBA" id="ARBA00022777"/>
    </source>
</evidence>
<proteinExistence type="inferred from homology"/>
<feature type="active site" evidence="9">
    <location>
        <position position="8"/>
    </location>
</feature>
<comment type="similarity">
    <text evidence="1 9">Belongs to the GHMP kinase family. IspE subfamily.</text>
</comment>
<keyword evidence="5 9" id="KW-0547">Nucleotide-binding</keyword>
<dbReference type="InterPro" id="IPR020568">
    <property type="entry name" value="Ribosomal_Su5_D2-typ_SF"/>
</dbReference>
<dbReference type="PANTHER" id="PTHR43527:SF2">
    <property type="entry name" value="4-DIPHOSPHOCYTIDYL-2-C-METHYL-D-ERYTHRITOL KINASE, CHLOROPLASTIC"/>
    <property type="match status" value="1"/>
</dbReference>
<evidence type="ECO:0000256" key="2">
    <source>
        <dbReference type="ARBA" id="ARBA00012052"/>
    </source>
</evidence>